<dbReference type="InterPro" id="IPR005119">
    <property type="entry name" value="LysR_subst-bd"/>
</dbReference>
<keyword evidence="2" id="KW-0805">Transcription regulation</keyword>
<dbReference type="PANTHER" id="PTHR30126">
    <property type="entry name" value="HTH-TYPE TRANSCRIPTIONAL REGULATOR"/>
    <property type="match status" value="1"/>
</dbReference>
<dbReference type="InterPro" id="IPR036388">
    <property type="entry name" value="WH-like_DNA-bd_sf"/>
</dbReference>
<dbReference type="PANTHER" id="PTHR30126:SF78">
    <property type="entry name" value="HTH LYSR-TYPE DOMAIN-CONTAINING PROTEIN"/>
    <property type="match status" value="1"/>
</dbReference>
<accession>A0A265E7R4</accession>
<dbReference type="GO" id="GO:0003700">
    <property type="term" value="F:DNA-binding transcription factor activity"/>
    <property type="evidence" value="ECO:0007669"/>
    <property type="project" value="InterPro"/>
</dbReference>
<keyword evidence="3" id="KW-0238">DNA-binding</keyword>
<evidence type="ECO:0000256" key="1">
    <source>
        <dbReference type="ARBA" id="ARBA00009437"/>
    </source>
</evidence>
<dbReference type="CDD" id="cd05466">
    <property type="entry name" value="PBP2_LTTR_substrate"/>
    <property type="match status" value="1"/>
</dbReference>
<evidence type="ECO:0000256" key="4">
    <source>
        <dbReference type="ARBA" id="ARBA00023163"/>
    </source>
</evidence>
<evidence type="ECO:0000259" key="5">
    <source>
        <dbReference type="PROSITE" id="PS50931"/>
    </source>
</evidence>
<evidence type="ECO:0000313" key="6">
    <source>
        <dbReference type="EMBL" id="OZT77476.1"/>
    </source>
</evidence>
<keyword evidence="4" id="KW-0804">Transcription</keyword>
<evidence type="ECO:0000256" key="3">
    <source>
        <dbReference type="ARBA" id="ARBA00023125"/>
    </source>
</evidence>
<dbReference type="InterPro" id="IPR000847">
    <property type="entry name" value="LysR_HTH_N"/>
</dbReference>
<evidence type="ECO:0000313" key="7">
    <source>
        <dbReference type="Proteomes" id="UP000216682"/>
    </source>
</evidence>
<dbReference type="Gene3D" id="3.40.190.290">
    <property type="match status" value="1"/>
</dbReference>
<dbReference type="EMBL" id="NPEZ01000002">
    <property type="protein sequence ID" value="OZT77476.1"/>
    <property type="molecule type" value="Genomic_DNA"/>
</dbReference>
<protein>
    <recommendedName>
        <fullName evidence="5">HTH lysR-type domain-containing protein</fullName>
    </recommendedName>
</protein>
<dbReference type="Proteomes" id="UP000216682">
    <property type="component" value="Unassembled WGS sequence"/>
</dbReference>
<dbReference type="Pfam" id="PF00126">
    <property type="entry name" value="HTH_1"/>
    <property type="match status" value="1"/>
</dbReference>
<dbReference type="SUPFAM" id="SSF46785">
    <property type="entry name" value="Winged helix' DNA-binding domain"/>
    <property type="match status" value="1"/>
</dbReference>
<reference evidence="6 7" key="1">
    <citation type="submission" date="2017-07" db="EMBL/GenBank/DDBJ databases">
        <title>Shotgun whole genome sequences of three halophilic bacterial isolates.</title>
        <authorList>
            <person name="Pozzo T."/>
            <person name="Higdon S.M."/>
            <person name="Quillaguaman J."/>
        </authorList>
    </citation>
    <scope>NUCLEOTIDE SEQUENCE [LARGE SCALE GENOMIC DNA]</scope>
    <source>
        <strain evidence="6 7">BU-1</strain>
    </source>
</reference>
<dbReference type="Pfam" id="PF03466">
    <property type="entry name" value="LysR_substrate"/>
    <property type="match status" value="1"/>
</dbReference>
<evidence type="ECO:0000256" key="2">
    <source>
        <dbReference type="ARBA" id="ARBA00023015"/>
    </source>
</evidence>
<name>A0A265E7R4_9STAP</name>
<dbReference type="GO" id="GO:0000976">
    <property type="term" value="F:transcription cis-regulatory region binding"/>
    <property type="evidence" value="ECO:0007669"/>
    <property type="project" value="TreeGrafter"/>
</dbReference>
<proteinExistence type="inferred from homology"/>
<dbReference type="Gene3D" id="1.10.10.10">
    <property type="entry name" value="Winged helix-like DNA-binding domain superfamily/Winged helix DNA-binding domain"/>
    <property type="match status" value="1"/>
</dbReference>
<dbReference type="AlphaFoldDB" id="A0A265E7R4"/>
<gene>
    <name evidence="6" type="ORF">CFN03_05925</name>
</gene>
<dbReference type="SUPFAM" id="SSF53850">
    <property type="entry name" value="Periplasmic binding protein-like II"/>
    <property type="match status" value="1"/>
</dbReference>
<comment type="caution">
    <text evidence="6">The sequence shown here is derived from an EMBL/GenBank/DDBJ whole genome shotgun (WGS) entry which is preliminary data.</text>
</comment>
<sequence length="291" mass="33997">MNFKDWIILETISKEGNISRASKKIYLTQPAVTKRIQKLEKELDVNILYRTNRGSQLTPQGEFLANKASKIIKKVESIENGIQRMNESLSGTIKISASNFMMRYRLPAVLSDFKKKYPKVEFKVETGWSQDMLKKLQNDEVDIAFVRGDYTWREGKHLLFEEPMCIASMKPLDLGKLPEAERVDYRTDYKLHELIDRWWMQNYSQTPNISIVVSRTDICREMVASGLGYAILPKFVVEDVPGMHINDIFDEDNQLIVRHSWMFYSKKTENIKIVKTFIEYLSAIDFSKKED</sequence>
<dbReference type="PROSITE" id="PS50931">
    <property type="entry name" value="HTH_LYSR"/>
    <property type="match status" value="1"/>
</dbReference>
<comment type="similarity">
    <text evidence="1">Belongs to the LysR transcriptional regulatory family.</text>
</comment>
<dbReference type="InterPro" id="IPR036390">
    <property type="entry name" value="WH_DNA-bd_sf"/>
</dbReference>
<dbReference type="PRINTS" id="PR00039">
    <property type="entry name" value="HTHLYSR"/>
</dbReference>
<dbReference type="RefSeq" id="WP_094906208.1">
    <property type="nucleotide sequence ID" value="NZ_NPEZ01000002.1"/>
</dbReference>
<feature type="domain" description="HTH lysR-type" evidence="5">
    <location>
        <begin position="1"/>
        <end position="58"/>
    </location>
</feature>
<organism evidence="6 7">
    <name type="scientific">Salinicoccus roseus</name>
    <dbReference type="NCBI Taxonomy" id="45670"/>
    <lineage>
        <taxon>Bacteria</taxon>
        <taxon>Bacillati</taxon>
        <taxon>Bacillota</taxon>
        <taxon>Bacilli</taxon>
        <taxon>Bacillales</taxon>
        <taxon>Staphylococcaceae</taxon>
        <taxon>Salinicoccus</taxon>
    </lineage>
</organism>